<dbReference type="AlphaFoldDB" id="A0A819J0J1"/>
<reference evidence="2" key="1">
    <citation type="submission" date="2021-02" db="EMBL/GenBank/DDBJ databases">
        <authorList>
            <person name="Nowell W R."/>
        </authorList>
    </citation>
    <scope>NUCLEOTIDE SEQUENCE</scope>
</reference>
<gene>
    <name evidence="2" type="ORF">OTI717_LOCUS24897</name>
</gene>
<dbReference type="Proteomes" id="UP000663823">
    <property type="component" value="Unassembled WGS sequence"/>
</dbReference>
<dbReference type="EMBL" id="CAJOAX010004816">
    <property type="protein sequence ID" value="CAF3922468.1"/>
    <property type="molecule type" value="Genomic_DNA"/>
</dbReference>
<accession>A0A819J0J1</accession>
<organism evidence="2 3">
    <name type="scientific">Rotaria sordida</name>
    <dbReference type="NCBI Taxonomy" id="392033"/>
    <lineage>
        <taxon>Eukaryota</taxon>
        <taxon>Metazoa</taxon>
        <taxon>Spiralia</taxon>
        <taxon>Gnathifera</taxon>
        <taxon>Rotifera</taxon>
        <taxon>Eurotatoria</taxon>
        <taxon>Bdelloidea</taxon>
        <taxon>Philodinida</taxon>
        <taxon>Philodinidae</taxon>
        <taxon>Rotaria</taxon>
    </lineage>
</organism>
<sequence>MQEYPRRLPSSNYVRMHNMDPLRNPPSSKEHLLIKFHRKSN</sequence>
<comment type="caution">
    <text evidence="2">The sequence shown here is derived from an EMBL/GenBank/DDBJ whole genome shotgun (WGS) entry which is preliminary data.</text>
</comment>
<feature type="non-terminal residue" evidence="2">
    <location>
        <position position="41"/>
    </location>
</feature>
<name>A0A819J0J1_9BILA</name>
<evidence type="ECO:0000256" key="1">
    <source>
        <dbReference type="SAM" id="MobiDB-lite"/>
    </source>
</evidence>
<evidence type="ECO:0000313" key="3">
    <source>
        <dbReference type="Proteomes" id="UP000663823"/>
    </source>
</evidence>
<proteinExistence type="predicted"/>
<protein>
    <submittedName>
        <fullName evidence="2">Uncharacterized protein</fullName>
    </submittedName>
</protein>
<feature type="region of interest" description="Disordered" evidence="1">
    <location>
        <begin position="1"/>
        <end position="41"/>
    </location>
</feature>
<evidence type="ECO:0000313" key="2">
    <source>
        <dbReference type="EMBL" id="CAF3922468.1"/>
    </source>
</evidence>